<evidence type="ECO:0000256" key="6">
    <source>
        <dbReference type="ARBA" id="ARBA00022989"/>
    </source>
</evidence>
<evidence type="ECO:0000256" key="12">
    <source>
        <dbReference type="SAM" id="MobiDB-lite"/>
    </source>
</evidence>
<comment type="subunit">
    <text evidence="11">Interacts with BRI3BP. Interacts with MGAT1 and IFITM3.</text>
</comment>
<protein>
    <recommendedName>
        <fullName evidence="9">Membrane protein BRI3</fullName>
    </recommendedName>
    <alternativeName>
        <fullName evidence="10">Brain protein I3</fullName>
    </alternativeName>
</protein>
<dbReference type="AlphaFoldDB" id="A0ABD6F321"/>
<organism evidence="14 15">
    <name type="scientific">Gnathostoma spinigerum</name>
    <dbReference type="NCBI Taxonomy" id="75299"/>
    <lineage>
        <taxon>Eukaryota</taxon>
        <taxon>Metazoa</taxon>
        <taxon>Ecdysozoa</taxon>
        <taxon>Nematoda</taxon>
        <taxon>Chromadorea</taxon>
        <taxon>Rhabditida</taxon>
        <taxon>Spirurina</taxon>
        <taxon>Gnathostomatomorpha</taxon>
        <taxon>Gnathostomatoidea</taxon>
        <taxon>Gnathostomatidae</taxon>
        <taxon>Gnathostoma</taxon>
    </lineage>
</organism>
<keyword evidence="7 13" id="KW-0472">Membrane</keyword>
<dbReference type="PANTHER" id="PTHR13551:SF1">
    <property type="entry name" value="MEMBRANE PROTEIN BRI3"/>
    <property type="match status" value="1"/>
</dbReference>
<dbReference type="GO" id="GO:0005765">
    <property type="term" value="C:lysosomal membrane"/>
    <property type="evidence" value="ECO:0007669"/>
    <property type="project" value="UniProtKB-SubCell"/>
</dbReference>
<keyword evidence="8" id="KW-0458">Lysosome</keyword>
<evidence type="ECO:0000256" key="3">
    <source>
        <dbReference type="ARBA" id="ARBA00008090"/>
    </source>
</evidence>
<accession>A0ABD6F321</accession>
<evidence type="ECO:0000256" key="10">
    <source>
        <dbReference type="ARBA" id="ARBA00035449"/>
    </source>
</evidence>
<evidence type="ECO:0000256" key="9">
    <source>
        <dbReference type="ARBA" id="ARBA00035284"/>
    </source>
</evidence>
<reference evidence="14 15" key="1">
    <citation type="submission" date="2024-08" db="EMBL/GenBank/DDBJ databases">
        <title>Gnathostoma spinigerum genome.</title>
        <authorList>
            <person name="Gonzalez-Bertolin B."/>
            <person name="Monzon S."/>
            <person name="Zaballos A."/>
            <person name="Jimenez P."/>
            <person name="Dekumyoy P."/>
            <person name="Varona S."/>
            <person name="Cuesta I."/>
            <person name="Sumanam S."/>
            <person name="Adisakwattana P."/>
            <person name="Gasser R.B."/>
            <person name="Hernandez-Gonzalez A."/>
            <person name="Young N.D."/>
            <person name="Perteguer M.J."/>
        </authorList>
    </citation>
    <scope>NUCLEOTIDE SEQUENCE [LARGE SCALE GENOMIC DNA]</scope>
    <source>
        <strain evidence="14">AL3</strain>
        <tissue evidence="14">Liver</tissue>
    </source>
</reference>
<gene>
    <name evidence="14" type="ORF">AB6A40_010626</name>
</gene>
<dbReference type="Proteomes" id="UP001608902">
    <property type="component" value="Unassembled WGS sequence"/>
</dbReference>
<dbReference type="GO" id="GO:0048471">
    <property type="term" value="C:perinuclear region of cytoplasm"/>
    <property type="evidence" value="ECO:0007669"/>
    <property type="project" value="UniProtKB-SubCell"/>
</dbReference>
<evidence type="ECO:0000256" key="1">
    <source>
        <dbReference type="ARBA" id="ARBA00004155"/>
    </source>
</evidence>
<evidence type="ECO:0000256" key="4">
    <source>
        <dbReference type="ARBA" id="ARBA00022490"/>
    </source>
</evidence>
<keyword evidence="5 13" id="KW-0812">Transmembrane</keyword>
<evidence type="ECO:0000313" key="15">
    <source>
        <dbReference type="Proteomes" id="UP001608902"/>
    </source>
</evidence>
<evidence type="ECO:0000256" key="8">
    <source>
        <dbReference type="ARBA" id="ARBA00023228"/>
    </source>
</evidence>
<dbReference type="InterPro" id="IPR019317">
    <property type="entry name" value="BRI3"/>
</dbReference>
<name>A0ABD6F321_9BILA</name>
<comment type="similarity">
    <text evidence="3">Belongs to the BRI3 family.</text>
</comment>
<evidence type="ECO:0000256" key="7">
    <source>
        <dbReference type="ARBA" id="ARBA00023136"/>
    </source>
</evidence>
<evidence type="ECO:0000256" key="5">
    <source>
        <dbReference type="ARBA" id="ARBA00022692"/>
    </source>
</evidence>
<dbReference type="EMBL" id="JBGFUD010014393">
    <property type="protein sequence ID" value="MFH4983917.1"/>
    <property type="molecule type" value="Genomic_DNA"/>
</dbReference>
<proteinExistence type="inferred from homology"/>
<comment type="subcellular location">
    <subcellularLocation>
        <location evidence="2">Cytoplasm</location>
        <location evidence="2">Perinuclear region</location>
    </subcellularLocation>
    <subcellularLocation>
        <location evidence="1">Lysosome membrane</location>
        <topology evidence="1">Multi-pass membrane protein</topology>
    </subcellularLocation>
</comment>
<comment type="caution">
    <text evidence="14">The sequence shown here is derived from an EMBL/GenBank/DDBJ whole genome shotgun (WGS) entry which is preliminary data.</text>
</comment>
<feature type="transmembrane region" description="Helical" evidence="13">
    <location>
        <begin position="197"/>
        <end position="219"/>
    </location>
</feature>
<keyword evidence="6 13" id="KW-1133">Transmembrane helix</keyword>
<sequence length="230" mass="24443">MDGVIPPKDSGSKDGSNDNLTSQLNQHISVPSAPMLHSNIEIHTETLVGSRSNVPVVTEPSPYPEPPPSYQAAMAMAYPAGSSVYPPTSPPYPVGTVNSFPPSTAPYPTNAFVQQGGHDANIQPKTNYGGVTLPPCYAPLPTSVSGMYPFPTVLEVPTPTPSTQVVVNVPPTATGNCIHCRVGTVASETDLCCLLCLIILAVFTFPFGLLFLCCIPCTMHRRCRNCRRMG</sequence>
<evidence type="ECO:0000256" key="13">
    <source>
        <dbReference type="SAM" id="Phobius"/>
    </source>
</evidence>
<evidence type="ECO:0000256" key="2">
    <source>
        <dbReference type="ARBA" id="ARBA00004556"/>
    </source>
</evidence>
<keyword evidence="15" id="KW-1185">Reference proteome</keyword>
<evidence type="ECO:0000256" key="11">
    <source>
        <dbReference type="ARBA" id="ARBA00046593"/>
    </source>
</evidence>
<keyword evidence="4" id="KW-0963">Cytoplasm</keyword>
<evidence type="ECO:0000313" key="14">
    <source>
        <dbReference type="EMBL" id="MFH4983917.1"/>
    </source>
</evidence>
<dbReference type="PANTHER" id="PTHR13551">
    <property type="entry name" value="BRAIN PROTEIN I3"/>
    <property type="match status" value="1"/>
</dbReference>
<feature type="region of interest" description="Disordered" evidence="12">
    <location>
        <begin position="1"/>
        <end position="23"/>
    </location>
</feature>